<comment type="caution">
    <text evidence="3">The sequence shown here is derived from an EMBL/GenBank/DDBJ whole genome shotgun (WGS) entry which is preliminary data.</text>
</comment>
<dbReference type="OrthoDB" id="3044029at2759"/>
<proteinExistence type="predicted"/>
<dbReference type="EMBL" id="JAAAID010000129">
    <property type="protein sequence ID" value="KAG0021979.1"/>
    <property type="molecule type" value="Genomic_DNA"/>
</dbReference>
<dbReference type="Proteomes" id="UP000703661">
    <property type="component" value="Unassembled WGS sequence"/>
</dbReference>
<organism evidence="3 4">
    <name type="scientific">Entomortierella chlamydospora</name>
    <dbReference type="NCBI Taxonomy" id="101097"/>
    <lineage>
        <taxon>Eukaryota</taxon>
        <taxon>Fungi</taxon>
        <taxon>Fungi incertae sedis</taxon>
        <taxon>Mucoromycota</taxon>
        <taxon>Mortierellomycotina</taxon>
        <taxon>Mortierellomycetes</taxon>
        <taxon>Mortierellales</taxon>
        <taxon>Mortierellaceae</taxon>
        <taxon>Entomortierella</taxon>
    </lineage>
</organism>
<evidence type="ECO:0000256" key="1">
    <source>
        <dbReference type="SAM" id="MobiDB-lite"/>
    </source>
</evidence>
<evidence type="ECO:0000313" key="3">
    <source>
        <dbReference type="EMBL" id="KAG0021979.1"/>
    </source>
</evidence>
<evidence type="ECO:0000313" key="4">
    <source>
        <dbReference type="Proteomes" id="UP000703661"/>
    </source>
</evidence>
<evidence type="ECO:0008006" key="5">
    <source>
        <dbReference type="Google" id="ProtNLM"/>
    </source>
</evidence>
<name>A0A9P6N332_9FUNG</name>
<feature type="chain" id="PRO_5040411736" description="Secreted protein" evidence="2">
    <location>
        <begin position="19"/>
        <end position="276"/>
    </location>
</feature>
<feature type="region of interest" description="Disordered" evidence="1">
    <location>
        <begin position="229"/>
        <end position="248"/>
    </location>
</feature>
<protein>
    <recommendedName>
        <fullName evidence="5">Secreted protein</fullName>
    </recommendedName>
</protein>
<sequence length="276" mass="28010">MTWKTLFVLATIAASAFAEEFSNCTRPAGGFHNVTEVNADGSFCTMLPPYGVNNVAINEACANSYCFNGKYTNTSTHLVGPSDLILSSHYVANTTNSYVQITGCIDGSKWGLSPTDEGGQMDSHGWKYTCSGYKKFLSLLEPATNTFCIRCCNGADVDADCNTSHSTDGCWNLIPGQYTMADGSACAAPAGAPPVVTTVSGTVTTVYPTTLPGSATATVPGAATTTAAAGSSTTAAANPSSSSGSGSKGTSAGSRFGLSLESVAVAAVAVMAVAAF</sequence>
<accession>A0A9P6N332</accession>
<reference evidence="3" key="1">
    <citation type="journal article" date="2020" name="Fungal Divers.">
        <title>Resolving the Mortierellaceae phylogeny through synthesis of multi-gene phylogenetics and phylogenomics.</title>
        <authorList>
            <person name="Vandepol N."/>
            <person name="Liber J."/>
            <person name="Desiro A."/>
            <person name="Na H."/>
            <person name="Kennedy M."/>
            <person name="Barry K."/>
            <person name="Grigoriev I.V."/>
            <person name="Miller A.N."/>
            <person name="O'Donnell K."/>
            <person name="Stajich J.E."/>
            <person name="Bonito G."/>
        </authorList>
    </citation>
    <scope>NUCLEOTIDE SEQUENCE</scope>
    <source>
        <strain evidence="3">NRRL 2769</strain>
    </source>
</reference>
<feature type="signal peptide" evidence="2">
    <location>
        <begin position="1"/>
        <end position="18"/>
    </location>
</feature>
<dbReference type="AlphaFoldDB" id="A0A9P6N332"/>
<evidence type="ECO:0000256" key="2">
    <source>
        <dbReference type="SAM" id="SignalP"/>
    </source>
</evidence>
<gene>
    <name evidence="3" type="ORF">BGZ80_001273</name>
</gene>
<keyword evidence="2" id="KW-0732">Signal</keyword>
<keyword evidence="4" id="KW-1185">Reference proteome</keyword>